<proteinExistence type="predicted"/>
<comment type="caution">
    <text evidence="7">The sequence shown here is derived from an EMBL/GenBank/DDBJ whole genome shotgun (WGS) entry which is preliminary data.</text>
</comment>
<evidence type="ECO:0000256" key="1">
    <source>
        <dbReference type="ARBA" id="ARBA00004123"/>
    </source>
</evidence>
<dbReference type="Pfam" id="PF11754">
    <property type="entry name" value="Velvet"/>
    <property type="match status" value="2"/>
</dbReference>
<feature type="domain" description="Velvet" evidence="6">
    <location>
        <begin position="16"/>
        <end position="186"/>
    </location>
</feature>
<keyword evidence="3" id="KW-0804">Transcription</keyword>
<dbReference type="PANTHER" id="PTHR33572:SF18">
    <property type="entry name" value="SPORE DEVELOPMENT REGULATOR VOSA"/>
    <property type="match status" value="1"/>
</dbReference>
<organism evidence="7 8">
    <name type="scientific">Basidiobolus ranarum</name>
    <dbReference type="NCBI Taxonomy" id="34480"/>
    <lineage>
        <taxon>Eukaryota</taxon>
        <taxon>Fungi</taxon>
        <taxon>Fungi incertae sedis</taxon>
        <taxon>Zoopagomycota</taxon>
        <taxon>Entomophthoromycotina</taxon>
        <taxon>Basidiobolomycetes</taxon>
        <taxon>Basidiobolales</taxon>
        <taxon>Basidiobolaceae</taxon>
        <taxon>Basidiobolus</taxon>
    </lineage>
</organism>
<evidence type="ECO:0000256" key="2">
    <source>
        <dbReference type="ARBA" id="ARBA00023015"/>
    </source>
</evidence>
<evidence type="ECO:0000313" key="8">
    <source>
        <dbReference type="Proteomes" id="UP001479436"/>
    </source>
</evidence>
<evidence type="ECO:0000256" key="4">
    <source>
        <dbReference type="ARBA" id="ARBA00023242"/>
    </source>
</evidence>
<dbReference type="Proteomes" id="UP001479436">
    <property type="component" value="Unassembled WGS sequence"/>
</dbReference>
<sequence>MPQDHQFLNIDHFAALQNNTGFELIVRQQPDRAQIGTNKDKIGDRSVDPPPIVQIKQKEASEQAFSNMLQSPCFFMMAEVIGPTDVQQAIPPHAFSGTLASSLHKLKDIDNNDGGFFIFPEISVRLEGSFRLRFKLYHIYQQQSHFITSLCSDLFTVYSSKTFPGIRESTFLSRSFSDQGARIRVKKSGKASKRKGSTLVISAYPGTSSRQRRNSQMNMMEDSSPHKTFRSSSLELSSDYEENTLIGRRTSYLIASHLSAGNMISDGKDPETHFPRTHAGTFSGSDMTSPAFVEYGLSKASTNLVSYSECSTNHLYPSHIPNAPHLQGDNSQVQKTSISLPSINANSSEYHETSDLPDQEKSEHSSPRSSIPDLFPNTFITYLHQSNIPLSSENGRTHSQRR</sequence>
<gene>
    <name evidence="7" type="ORF">K7432_014193</name>
</gene>
<dbReference type="EMBL" id="JASJQH010001552">
    <property type="protein sequence ID" value="KAK9761127.1"/>
    <property type="molecule type" value="Genomic_DNA"/>
</dbReference>
<keyword evidence="8" id="KW-1185">Reference proteome</keyword>
<dbReference type="PROSITE" id="PS51821">
    <property type="entry name" value="VELVET"/>
    <property type="match status" value="1"/>
</dbReference>
<keyword evidence="2" id="KW-0805">Transcription regulation</keyword>
<feature type="compositionally biased region" description="Polar residues" evidence="5">
    <location>
        <begin position="205"/>
        <end position="218"/>
    </location>
</feature>
<evidence type="ECO:0000259" key="6">
    <source>
        <dbReference type="PROSITE" id="PS51821"/>
    </source>
</evidence>
<feature type="region of interest" description="Disordered" evidence="5">
    <location>
        <begin position="264"/>
        <end position="285"/>
    </location>
</feature>
<accession>A0ABR2WHZ5</accession>
<evidence type="ECO:0000256" key="5">
    <source>
        <dbReference type="SAM" id="MobiDB-lite"/>
    </source>
</evidence>
<dbReference type="Gene3D" id="2.60.40.3960">
    <property type="entry name" value="Velvet domain"/>
    <property type="match status" value="1"/>
</dbReference>
<dbReference type="InterPro" id="IPR038491">
    <property type="entry name" value="Velvet_dom_sf"/>
</dbReference>
<feature type="region of interest" description="Disordered" evidence="5">
    <location>
        <begin position="205"/>
        <end position="234"/>
    </location>
</feature>
<name>A0ABR2WHZ5_9FUNG</name>
<feature type="compositionally biased region" description="Basic and acidic residues" evidence="5">
    <location>
        <begin position="349"/>
        <end position="366"/>
    </location>
</feature>
<reference evidence="7 8" key="1">
    <citation type="submission" date="2023-04" db="EMBL/GenBank/DDBJ databases">
        <title>Genome of Basidiobolus ranarum AG-B5.</title>
        <authorList>
            <person name="Stajich J.E."/>
            <person name="Carter-House D."/>
            <person name="Gryganskyi A."/>
        </authorList>
    </citation>
    <scope>NUCLEOTIDE SEQUENCE [LARGE SCALE GENOMIC DNA]</scope>
    <source>
        <strain evidence="7 8">AG-B5</strain>
    </source>
</reference>
<dbReference type="PANTHER" id="PTHR33572">
    <property type="entry name" value="SPORE DEVELOPMENT REGULATOR VOSA"/>
    <property type="match status" value="1"/>
</dbReference>
<keyword evidence="4" id="KW-0539">Nucleus</keyword>
<dbReference type="InterPro" id="IPR021740">
    <property type="entry name" value="Velvet"/>
</dbReference>
<dbReference type="InterPro" id="IPR037525">
    <property type="entry name" value="Velvet_dom"/>
</dbReference>
<protein>
    <recommendedName>
        <fullName evidence="6">Velvet domain-containing protein</fullName>
    </recommendedName>
</protein>
<feature type="region of interest" description="Disordered" evidence="5">
    <location>
        <begin position="347"/>
        <end position="371"/>
    </location>
</feature>
<evidence type="ECO:0000313" key="7">
    <source>
        <dbReference type="EMBL" id="KAK9761127.1"/>
    </source>
</evidence>
<evidence type="ECO:0000256" key="3">
    <source>
        <dbReference type="ARBA" id="ARBA00023163"/>
    </source>
</evidence>
<comment type="subcellular location">
    <subcellularLocation>
        <location evidence="1">Nucleus</location>
    </subcellularLocation>
</comment>